<keyword evidence="1 3" id="KW-0808">Transferase</keyword>
<proteinExistence type="predicted"/>
<dbReference type="Pfam" id="PF01128">
    <property type="entry name" value="IspD"/>
    <property type="match status" value="1"/>
</dbReference>
<evidence type="ECO:0000313" key="4">
    <source>
        <dbReference type="Proteomes" id="UP000550501"/>
    </source>
</evidence>
<evidence type="ECO:0000256" key="1">
    <source>
        <dbReference type="ARBA" id="ARBA00022679"/>
    </source>
</evidence>
<dbReference type="EMBL" id="JACHVU010000007">
    <property type="protein sequence ID" value="MBB2991797.1"/>
    <property type="molecule type" value="Genomic_DNA"/>
</dbReference>
<dbReference type="InterPro" id="IPR050088">
    <property type="entry name" value="IspD/TarI_cytidylyltransf_bact"/>
</dbReference>
<sequence>MTVTAILPVPAEFLQRREAVFTSVAGRSTLARIVEALQTRGDVVVAAADPLARDVGEDLRAHGFAEVPVVIADAPGGRAHCLVAGLRAVAPTETVLVHDLAWPLIAPGVLGRVVAALQDGAEVALPVCPVTDSIKVVDDAGRVTATVDRSPLRTVQFPRGFTAAAMSRVLAAAAEPEPGGDADDLAAAVSAELPVTVVDGDTDVASIDLPADADYLAAVIARSGDLFGRGEAARRPQRPAHRSP</sequence>
<accession>A0A839Q836</accession>
<keyword evidence="2 3" id="KW-0548">Nucleotidyltransferase</keyword>
<dbReference type="InterPro" id="IPR034683">
    <property type="entry name" value="IspD/TarI"/>
</dbReference>
<name>A0A839Q836_MYCIR</name>
<reference evidence="3 4" key="1">
    <citation type="submission" date="2020-08" db="EMBL/GenBank/DDBJ databases">
        <title>The Agave Microbiome: Exploring the role of microbial communities in plant adaptations to desert environments.</title>
        <authorList>
            <person name="Partida-Martinez L.P."/>
        </authorList>
    </citation>
    <scope>NUCLEOTIDE SEQUENCE [LARGE SCALE GENOMIC DNA]</scope>
    <source>
        <strain evidence="3 4">AT2.18</strain>
    </source>
</reference>
<protein>
    <submittedName>
        <fullName evidence="3">2-C-methyl-D-erythritol 4-phosphate cytidylyltransferase</fullName>
        <ecNumber evidence="3">2.7.7.60</ecNumber>
    </submittedName>
</protein>
<comment type="caution">
    <text evidence="3">The sequence shown here is derived from an EMBL/GenBank/DDBJ whole genome shotgun (WGS) entry which is preliminary data.</text>
</comment>
<dbReference type="AlphaFoldDB" id="A0A839Q836"/>
<evidence type="ECO:0000256" key="2">
    <source>
        <dbReference type="ARBA" id="ARBA00022695"/>
    </source>
</evidence>
<dbReference type="PANTHER" id="PTHR32125:SF4">
    <property type="entry name" value="2-C-METHYL-D-ERYTHRITOL 4-PHOSPHATE CYTIDYLYLTRANSFERASE, CHLOROPLASTIC"/>
    <property type="match status" value="1"/>
</dbReference>
<dbReference type="RefSeq" id="WP_183469844.1">
    <property type="nucleotide sequence ID" value="NZ_JACHVU010000007.1"/>
</dbReference>
<keyword evidence="4" id="KW-1185">Reference proteome</keyword>
<organism evidence="3 4">
    <name type="scientific">Mycolicibacterium iranicum</name>
    <name type="common">Mycobacterium iranicum</name>
    <dbReference type="NCBI Taxonomy" id="912594"/>
    <lineage>
        <taxon>Bacteria</taxon>
        <taxon>Bacillati</taxon>
        <taxon>Actinomycetota</taxon>
        <taxon>Actinomycetes</taxon>
        <taxon>Mycobacteriales</taxon>
        <taxon>Mycobacteriaceae</taxon>
        <taxon>Mycolicibacterium</taxon>
    </lineage>
</organism>
<gene>
    <name evidence="3" type="ORF">FHR72_003287</name>
</gene>
<dbReference type="InterPro" id="IPR029044">
    <property type="entry name" value="Nucleotide-diphossugar_trans"/>
</dbReference>
<dbReference type="EC" id="2.7.7.60" evidence="3"/>
<dbReference type="GO" id="GO:0050518">
    <property type="term" value="F:2-C-methyl-D-erythritol 4-phosphate cytidylyltransferase activity"/>
    <property type="evidence" value="ECO:0007669"/>
    <property type="project" value="UniProtKB-EC"/>
</dbReference>
<dbReference type="PANTHER" id="PTHR32125">
    <property type="entry name" value="2-C-METHYL-D-ERYTHRITOL 4-PHOSPHATE CYTIDYLYLTRANSFERASE, CHLOROPLASTIC"/>
    <property type="match status" value="1"/>
</dbReference>
<dbReference type="Gene3D" id="3.90.550.10">
    <property type="entry name" value="Spore Coat Polysaccharide Biosynthesis Protein SpsA, Chain A"/>
    <property type="match status" value="1"/>
</dbReference>
<evidence type="ECO:0000313" key="3">
    <source>
        <dbReference type="EMBL" id="MBB2991797.1"/>
    </source>
</evidence>
<dbReference type="SUPFAM" id="SSF53448">
    <property type="entry name" value="Nucleotide-diphospho-sugar transferases"/>
    <property type="match status" value="1"/>
</dbReference>
<dbReference type="Proteomes" id="UP000550501">
    <property type="component" value="Unassembled WGS sequence"/>
</dbReference>